<dbReference type="CDD" id="cd06260">
    <property type="entry name" value="DUF820-like"/>
    <property type="match status" value="1"/>
</dbReference>
<dbReference type="InParanoid" id="C1F6L9"/>
<protein>
    <recommendedName>
        <fullName evidence="1">Putative restriction endonuclease domain-containing protein</fullName>
    </recommendedName>
</protein>
<name>C1F6L9_ACIC5</name>
<feature type="domain" description="Putative restriction endonuclease" evidence="1">
    <location>
        <begin position="25"/>
        <end position="182"/>
    </location>
</feature>
<dbReference type="Gene3D" id="3.90.1570.10">
    <property type="entry name" value="tt1808, chain A"/>
    <property type="match status" value="1"/>
</dbReference>
<organism evidence="2 3">
    <name type="scientific">Acidobacterium capsulatum (strain ATCC 51196 / DSM 11244 / BCRC 80197 / JCM 7670 / NBRC 15755 / NCIMB 13165 / 161)</name>
    <dbReference type="NCBI Taxonomy" id="240015"/>
    <lineage>
        <taxon>Bacteria</taxon>
        <taxon>Pseudomonadati</taxon>
        <taxon>Acidobacteriota</taxon>
        <taxon>Terriglobia</taxon>
        <taxon>Terriglobales</taxon>
        <taxon>Acidobacteriaceae</taxon>
        <taxon>Acidobacterium</taxon>
    </lineage>
</organism>
<evidence type="ECO:0000313" key="3">
    <source>
        <dbReference type="Proteomes" id="UP000002207"/>
    </source>
</evidence>
<reference evidence="2 3" key="1">
    <citation type="journal article" date="2009" name="Appl. Environ. Microbiol.">
        <title>Three genomes from the phylum Acidobacteria provide insight into the lifestyles of these microorganisms in soils.</title>
        <authorList>
            <person name="Ward N.L."/>
            <person name="Challacombe J.F."/>
            <person name="Janssen P.H."/>
            <person name="Henrissat B."/>
            <person name="Coutinho P.M."/>
            <person name="Wu M."/>
            <person name="Xie G."/>
            <person name="Haft D.H."/>
            <person name="Sait M."/>
            <person name="Badger J."/>
            <person name="Barabote R.D."/>
            <person name="Bradley B."/>
            <person name="Brettin T.S."/>
            <person name="Brinkac L.M."/>
            <person name="Bruce D."/>
            <person name="Creasy T."/>
            <person name="Daugherty S.C."/>
            <person name="Davidsen T.M."/>
            <person name="DeBoy R.T."/>
            <person name="Detter J.C."/>
            <person name="Dodson R.J."/>
            <person name="Durkin A.S."/>
            <person name="Ganapathy A."/>
            <person name="Gwinn-Giglio M."/>
            <person name="Han C.S."/>
            <person name="Khouri H."/>
            <person name="Kiss H."/>
            <person name="Kothari S.P."/>
            <person name="Madupu R."/>
            <person name="Nelson K.E."/>
            <person name="Nelson W.C."/>
            <person name="Paulsen I."/>
            <person name="Penn K."/>
            <person name="Ren Q."/>
            <person name="Rosovitz M.J."/>
            <person name="Selengut J.D."/>
            <person name="Shrivastava S."/>
            <person name="Sullivan S.A."/>
            <person name="Tapia R."/>
            <person name="Thompson L.S."/>
            <person name="Watkins K.L."/>
            <person name="Yang Q."/>
            <person name="Yu C."/>
            <person name="Zafar N."/>
            <person name="Zhou L."/>
            <person name="Kuske C.R."/>
        </authorList>
    </citation>
    <scope>NUCLEOTIDE SEQUENCE [LARGE SCALE GENOMIC DNA]</scope>
    <source>
        <strain evidence="3">ATCC 51196 / DSM 11244 / BCRC 80197 / JCM 7670 / NBRC 15755 / NCIMB 13165 / 161</strain>
    </source>
</reference>
<dbReference type="STRING" id="240015.ACP_1524"/>
<dbReference type="AlphaFoldDB" id="C1F6L9"/>
<dbReference type="InterPro" id="IPR012296">
    <property type="entry name" value="Nuclease_put_TT1808"/>
</dbReference>
<dbReference type="KEGG" id="aca:ACP_1524"/>
<dbReference type="SUPFAM" id="SSF52980">
    <property type="entry name" value="Restriction endonuclease-like"/>
    <property type="match status" value="1"/>
</dbReference>
<accession>C1F6L9</accession>
<dbReference type="PANTHER" id="PTHR34107">
    <property type="entry name" value="SLL0198 PROTEIN-RELATED"/>
    <property type="match status" value="1"/>
</dbReference>
<dbReference type="PANTHER" id="PTHR34107:SF7">
    <property type="entry name" value="SLR2092 PROTEIN"/>
    <property type="match status" value="1"/>
</dbReference>
<dbReference type="HOGENOM" id="CLU_076312_3_0_0"/>
<dbReference type="eggNOG" id="COG4636">
    <property type="taxonomic scope" value="Bacteria"/>
</dbReference>
<dbReference type="InterPro" id="IPR008538">
    <property type="entry name" value="Uma2"/>
</dbReference>
<sequence>MKRILELPEDKNISVVIRPALSNPEFEELCAANPGLDLERTRDGAILVNTLASCAASDANSEINAQLRVWWWTHSRGKVFGSSTGVWLPDGSSMSPDAAYATEEQLSALTAVDLFQFLKFAPAFVVELSPSAKRLAETREKMERWIGNGALLGWLIDPQSESVTIYEHDQPAHTETGPSLRGTGPVDGFVLSLDRVWAANRMKH</sequence>
<evidence type="ECO:0000259" key="1">
    <source>
        <dbReference type="Pfam" id="PF05685"/>
    </source>
</evidence>
<gene>
    <name evidence="2" type="ordered locus">ACP_1524</name>
</gene>
<keyword evidence="3" id="KW-1185">Reference proteome</keyword>
<proteinExistence type="predicted"/>
<dbReference type="EMBL" id="CP001472">
    <property type="protein sequence ID" value="ACO32345.1"/>
    <property type="molecule type" value="Genomic_DNA"/>
</dbReference>
<dbReference type="InterPro" id="IPR011335">
    <property type="entry name" value="Restrct_endonuc-II-like"/>
</dbReference>
<dbReference type="Proteomes" id="UP000002207">
    <property type="component" value="Chromosome"/>
</dbReference>
<evidence type="ECO:0000313" key="2">
    <source>
        <dbReference type="EMBL" id="ACO32345.1"/>
    </source>
</evidence>
<dbReference type="RefSeq" id="WP_015896653.1">
    <property type="nucleotide sequence ID" value="NC_012483.1"/>
</dbReference>
<dbReference type="OrthoDB" id="9799703at2"/>
<dbReference type="Pfam" id="PF05685">
    <property type="entry name" value="Uma2"/>
    <property type="match status" value="1"/>
</dbReference>